<proteinExistence type="predicted"/>
<dbReference type="EMBL" id="CP030840">
    <property type="protein sequence ID" value="AXC09827.1"/>
    <property type="molecule type" value="Genomic_DNA"/>
</dbReference>
<accession>A0A2Z5FTK2</accession>
<dbReference type="AlphaFoldDB" id="A0A2Z5FTK2"/>
<dbReference type="KEGG" id="abas:ACPOL_0450"/>
<keyword evidence="2" id="KW-1185">Reference proteome</keyword>
<organism evidence="1 2">
    <name type="scientific">Acidisarcina polymorpha</name>
    <dbReference type="NCBI Taxonomy" id="2211140"/>
    <lineage>
        <taxon>Bacteria</taxon>
        <taxon>Pseudomonadati</taxon>
        <taxon>Acidobacteriota</taxon>
        <taxon>Terriglobia</taxon>
        <taxon>Terriglobales</taxon>
        <taxon>Acidobacteriaceae</taxon>
        <taxon>Acidisarcina</taxon>
    </lineage>
</organism>
<name>A0A2Z5FTK2_9BACT</name>
<protein>
    <submittedName>
        <fullName evidence="1">Uncharacterized protein</fullName>
    </submittedName>
</protein>
<dbReference type="Proteomes" id="UP000253606">
    <property type="component" value="Chromosome"/>
</dbReference>
<reference evidence="1 2" key="1">
    <citation type="journal article" date="2018" name="Front. Microbiol.">
        <title>Hydrolytic Capabilities as a Key to Environmental Success: Chitinolytic and Cellulolytic Acidobacteria From Acidic Sub-arctic Soils and Boreal Peatlands.</title>
        <authorList>
            <person name="Belova S.E."/>
            <person name="Ravin N.V."/>
            <person name="Pankratov T.A."/>
            <person name="Rakitin A.L."/>
            <person name="Ivanova A.A."/>
            <person name="Beletsky A.V."/>
            <person name="Mardanov A.V."/>
            <person name="Sinninghe Damste J.S."/>
            <person name="Dedysh S.N."/>
        </authorList>
    </citation>
    <scope>NUCLEOTIDE SEQUENCE [LARGE SCALE GENOMIC DNA]</scope>
    <source>
        <strain evidence="1 2">SBC82</strain>
    </source>
</reference>
<sequence>MYSNAPVLVQLADYASEHADRGAIPEEVLESIRSDAFQIRICVLIALAQHVFSQSSVAARISAHRATVAYTAMLARMTSTFQEHSALLFPKFLDAM</sequence>
<gene>
    <name evidence="1" type="ORF">ACPOL_0450</name>
</gene>
<evidence type="ECO:0000313" key="2">
    <source>
        <dbReference type="Proteomes" id="UP000253606"/>
    </source>
</evidence>
<evidence type="ECO:0000313" key="1">
    <source>
        <dbReference type="EMBL" id="AXC09827.1"/>
    </source>
</evidence>